<organism evidence="3 4">
    <name type="scientific">Frankliniella occidentalis</name>
    <name type="common">Western flower thrips</name>
    <name type="synonym">Euthrips occidentalis</name>
    <dbReference type="NCBI Taxonomy" id="133901"/>
    <lineage>
        <taxon>Eukaryota</taxon>
        <taxon>Metazoa</taxon>
        <taxon>Ecdysozoa</taxon>
        <taxon>Arthropoda</taxon>
        <taxon>Hexapoda</taxon>
        <taxon>Insecta</taxon>
        <taxon>Pterygota</taxon>
        <taxon>Neoptera</taxon>
        <taxon>Paraneoptera</taxon>
        <taxon>Thysanoptera</taxon>
        <taxon>Terebrantia</taxon>
        <taxon>Thripoidea</taxon>
        <taxon>Thripidae</taxon>
        <taxon>Frankliniella</taxon>
    </lineage>
</organism>
<dbReference type="PANTHER" id="PTHR31432">
    <property type="entry name" value="INTRAFLAGELLAR TRANSPORT PROTEIN 74 HOMOLOG"/>
    <property type="match status" value="1"/>
</dbReference>
<accession>A0A6J1SQX0</accession>
<feature type="region of interest" description="Disordered" evidence="2">
    <location>
        <begin position="1"/>
        <end position="88"/>
    </location>
</feature>
<keyword evidence="3" id="KW-1185">Reference proteome</keyword>
<dbReference type="KEGG" id="foc:113210075"/>
<dbReference type="AlphaFoldDB" id="A0A6J1SQX0"/>
<dbReference type="Proteomes" id="UP000504606">
    <property type="component" value="Unplaced"/>
</dbReference>
<dbReference type="GO" id="GO:0030992">
    <property type="term" value="C:intraciliary transport particle B"/>
    <property type="evidence" value="ECO:0007669"/>
    <property type="project" value="InterPro"/>
</dbReference>
<evidence type="ECO:0000256" key="1">
    <source>
        <dbReference type="SAM" id="Coils"/>
    </source>
</evidence>
<dbReference type="PANTHER" id="PTHR31432:SF0">
    <property type="entry name" value="INTRAFLAGELLAR TRANSPORT PROTEIN 74 HOMOLOG"/>
    <property type="match status" value="1"/>
</dbReference>
<feature type="coiled-coil region" evidence="1">
    <location>
        <begin position="135"/>
        <end position="193"/>
    </location>
</feature>
<protein>
    <submittedName>
        <fullName evidence="4">Intraflagellar transport protein 74 homolog</fullName>
    </submittedName>
</protein>
<proteinExistence type="predicted"/>
<gene>
    <name evidence="4" type="primary">LOC113210075</name>
</gene>
<dbReference type="RefSeq" id="XP_026283679.1">
    <property type="nucleotide sequence ID" value="XM_026427894.2"/>
</dbReference>
<evidence type="ECO:0000256" key="2">
    <source>
        <dbReference type="SAM" id="MobiDB-lite"/>
    </source>
</evidence>
<dbReference type="InterPro" id="IPR029602">
    <property type="entry name" value="IFT74"/>
</dbReference>
<evidence type="ECO:0000313" key="3">
    <source>
        <dbReference type="Proteomes" id="UP000504606"/>
    </source>
</evidence>
<name>A0A6J1SQX0_FRAOC</name>
<dbReference type="GO" id="GO:0005929">
    <property type="term" value="C:cilium"/>
    <property type="evidence" value="ECO:0007669"/>
    <property type="project" value="TreeGrafter"/>
</dbReference>
<dbReference type="GeneID" id="113210075"/>
<sequence>MENGISERPMTRVRREDGGVSQAGTSRLYTQQSRPPTSAGRMNRPPSARPPSAVGMLSAIPPGTASRLTSAMQYQPPPTRAGSSMGRPPSTAMNVLDRPVTQQGLSGLRSAAPRGPMPRQIQDKRYFQGLIQMKSREIGAEIQKLNNELEALGKEQSTYLTYDRRAKEMAQELTELQGKLADLNLVVDKLSTDTSKEDVELETKELRGVNERRKAALEQIFEERRQREAQITQLEKEIQQERQMADGLIEAMDPPLRQKYSQLGEQNQQLQMAMDQLQTKLDGLTSKKATLEDQLSMSRVKQEAVHLHARLAEAESRRNQLVAEEQTRASPAQERETLLQHVKEDNAETASMERQLTELRETARRRQEEIDLLDQDLEESQSERHQKYRELRRREETIESFLATFEENRSQETERIEQLGKEVVQKLQGLAKAVTRVAHGLPDKDTLGAIQESLSLNETELDRSKQTIESLASQQAQLQMSLDKVAELETKARQEMVSLSEKMKTMEGELPKLRDLGSLRTACEAKREELLKKKVKLQQTYDIAKAERKRIQERHAELKKQLSENETYAQLSNLERKLTLLEQNNFAIREFVASKKSETDCGPVKAEACKTVQSYNNILKESLRPSPNIAF</sequence>
<reference evidence="4" key="1">
    <citation type="submission" date="2025-08" db="UniProtKB">
        <authorList>
            <consortium name="RefSeq"/>
        </authorList>
    </citation>
    <scope>IDENTIFICATION</scope>
    <source>
        <tissue evidence="4">Whole organism</tissue>
    </source>
</reference>
<evidence type="ECO:0000313" key="4">
    <source>
        <dbReference type="RefSeq" id="XP_026283679.1"/>
    </source>
</evidence>
<dbReference type="SUPFAM" id="SSF58100">
    <property type="entry name" value="Bacterial hemolysins"/>
    <property type="match status" value="1"/>
</dbReference>
<feature type="coiled-coil region" evidence="1">
    <location>
        <begin position="217"/>
        <end position="422"/>
    </location>
</feature>
<dbReference type="OrthoDB" id="444379at2759"/>
<feature type="compositionally biased region" description="Basic and acidic residues" evidence="2">
    <location>
        <begin position="9"/>
        <end position="18"/>
    </location>
</feature>
<keyword evidence="1" id="KW-0175">Coiled coil</keyword>
<feature type="compositionally biased region" description="Polar residues" evidence="2">
    <location>
        <begin position="22"/>
        <end position="36"/>
    </location>
</feature>
<dbReference type="GO" id="GO:0035735">
    <property type="term" value="P:intraciliary transport involved in cilium assembly"/>
    <property type="evidence" value="ECO:0007669"/>
    <property type="project" value="TreeGrafter"/>
</dbReference>
<feature type="coiled-coil region" evidence="1">
    <location>
        <begin position="471"/>
        <end position="584"/>
    </location>
</feature>
<dbReference type="GO" id="GO:0048487">
    <property type="term" value="F:beta-tubulin binding"/>
    <property type="evidence" value="ECO:0007669"/>
    <property type="project" value="InterPro"/>
</dbReference>